<evidence type="ECO:0000256" key="1">
    <source>
        <dbReference type="ARBA" id="ARBA00022676"/>
    </source>
</evidence>
<reference evidence="5" key="1">
    <citation type="journal article" date="2019" name="Int. J. Syst. Evol. Microbiol.">
        <title>The Global Catalogue of Microorganisms (GCM) 10K type strain sequencing project: providing services to taxonomists for standard genome sequencing and annotation.</title>
        <authorList>
            <consortium name="The Broad Institute Genomics Platform"/>
            <consortium name="The Broad Institute Genome Sequencing Center for Infectious Disease"/>
            <person name="Wu L."/>
            <person name="Ma J."/>
        </authorList>
    </citation>
    <scope>NUCLEOTIDE SEQUENCE [LARGE SCALE GENOMIC DNA]</scope>
    <source>
        <strain evidence="5">CCUG 53903</strain>
    </source>
</reference>
<evidence type="ECO:0000313" key="4">
    <source>
        <dbReference type="EMBL" id="MFC5825872.1"/>
    </source>
</evidence>
<dbReference type="GO" id="GO:0016757">
    <property type="term" value="F:glycosyltransferase activity"/>
    <property type="evidence" value="ECO:0007669"/>
    <property type="project" value="UniProtKB-KW"/>
</dbReference>
<keyword evidence="1 4" id="KW-0328">Glycosyltransferase</keyword>
<evidence type="ECO:0000313" key="5">
    <source>
        <dbReference type="Proteomes" id="UP001596058"/>
    </source>
</evidence>
<evidence type="ECO:0000256" key="2">
    <source>
        <dbReference type="ARBA" id="ARBA00022679"/>
    </source>
</evidence>
<gene>
    <name evidence="4" type="ORF">ACFPZ3_18575</name>
</gene>
<feature type="domain" description="Glycosyl transferase family 1" evidence="3">
    <location>
        <begin position="240"/>
        <end position="392"/>
    </location>
</feature>
<dbReference type="EC" id="2.4.-.-" evidence="4"/>
<dbReference type="SUPFAM" id="SSF53756">
    <property type="entry name" value="UDP-Glycosyltransferase/glycogen phosphorylase"/>
    <property type="match status" value="1"/>
</dbReference>
<keyword evidence="2 4" id="KW-0808">Transferase</keyword>
<dbReference type="EMBL" id="JBHSPA010000023">
    <property type="protein sequence ID" value="MFC5825872.1"/>
    <property type="molecule type" value="Genomic_DNA"/>
</dbReference>
<name>A0ABW1CK50_9ACTN</name>
<organism evidence="4 5">
    <name type="scientific">Nonomuraea insulae</name>
    <dbReference type="NCBI Taxonomy" id="1616787"/>
    <lineage>
        <taxon>Bacteria</taxon>
        <taxon>Bacillati</taxon>
        <taxon>Actinomycetota</taxon>
        <taxon>Actinomycetes</taxon>
        <taxon>Streptosporangiales</taxon>
        <taxon>Streptosporangiaceae</taxon>
        <taxon>Nonomuraea</taxon>
    </lineage>
</organism>
<dbReference type="InterPro" id="IPR001296">
    <property type="entry name" value="Glyco_trans_1"/>
</dbReference>
<protein>
    <submittedName>
        <fullName evidence="4">Glycosyltransferase</fullName>
        <ecNumber evidence="4">2.4.-.-</ecNumber>
    </submittedName>
</protein>
<sequence length="422" mass="45217">MTHPRRRLVIVVRADPVICGHAGEARNLAEVALNRGFSDVRLLTWPISALQAAGLPLKPLDRLLPYSAGITVERPEAVGDYRVPDGRHQAGLTGRLVELLAEPLPTTCLSMYLAPHASVVMDAVAAARAAGYAPDVRTVAKAVGSDVTNVIRSCLREGRFGAATVLFTTFLANDEVVAVSEYTRQEIVASAEQVDVYCGTTFAEQCRRRVTVSYPPIDSAAFVDLDPADVDAALARRGLERDGYILFLSRVTRAKGIHDLIHAYARMRCRSRVRLVVAGTGPALAEIRALASDDDRIVFLSDVDDQEKPLLMHGCAAYVLPTKPVPEFVETFGIALAEKMLAGGGPIVTTMTGGTLEAVGDTAVIVEPDDAAGLAAAVDRVVLDMSAAERLDMEVRARARAMSFDRAAVFDGLFPQGTLDPV</sequence>
<dbReference type="Gene3D" id="3.40.50.2000">
    <property type="entry name" value="Glycogen Phosphorylase B"/>
    <property type="match status" value="2"/>
</dbReference>
<keyword evidence="5" id="KW-1185">Reference proteome</keyword>
<dbReference type="RefSeq" id="WP_379515387.1">
    <property type="nucleotide sequence ID" value="NZ_JBHSPA010000023.1"/>
</dbReference>
<accession>A0ABW1CK50</accession>
<evidence type="ECO:0000259" key="3">
    <source>
        <dbReference type="Pfam" id="PF00534"/>
    </source>
</evidence>
<proteinExistence type="predicted"/>
<dbReference type="Pfam" id="PF00534">
    <property type="entry name" value="Glycos_transf_1"/>
    <property type="match status" value="1"/>
</dbReference>
<dbReference type="PANTHER" id="PTHR12526:SF510">
    <property type="entry name" value="D-INOSITOL 3-PHOSPHATE GLYCOSYLTRANSFERASE"/>
    <property type="match status" value="1"/>
</dbReference>
<comment type="caution">
    <text evidence="4">The sequence shown here is derived from an EMBL/GenBank/DDBJ whole genome shotgun (WGS) entry which is preliminary data.</text>
</comment>
<dbReference type="Proteomes" id="UP001596058">
    <property type="component" value="Unassembled WGS sequence"/>
</dbReference>
<dbReference type="PANTHER" id="PTHR12526">
    <property type="entry name" value="GLYCOSYLTRANSFERASE"/>
    <property type="match status" value="1"/>
</dbReference>